<protein>
    <submittedName>
        <fullName evidence="1">Uncharacterized protein</fullName>
    </submittedName>
</protein>
<reference evidence="1" key="2">
    <citation type="submission" date="2022-06" db="UniProtKB">
        <authorList>
            <consortium name="EnsemblMetazoa"/>
        </authorList>
    </citation>
    <scope>IDENTIFICATION</scope>
    <source>
        <strain evidence="1">DF5081</strain>
    </source>
</reference>
<sequence length="80" mass="9144">MESNHLHQLVRNGTPKVSRTVNWSILRFTTTKITKSIRSSSTEGTADHGFLRTRTTGGVPFRARRYLSQFMAREMTEQSS</sequence>
<name>A0A8R1DR59_CAEJA</name>
<dbReference type="EnsemblMetazoa" id="CJA09287.1">
    <property type="protein sequence ID" value="CJA09287.1"/>
    <property type="gene ID" value="WBGene00128491"/>
</dbReference>
<dbReference type="Proteomes" id="UP000005237">
    <property type="component" value="Unassembled WGS sequence"/>
</dbReference>
<keyword evidence="2" id="KW-1185">Reference proteome</keyword>
<proteinExistence type="predicted"/>
<dbReference type="AlphaFoldDB" id="A0A8R1DR59"/>
<accession>A0A8R1DR59</accession>
<reference evidence="2" key="1">
    <citation type="submission" date="2010-08" db="EMBL/GenBank/DDBJ databases">
        <authorList>
            <consortium name="Caenorhabditis japonica Sequencing Consortium"/>
            <person name="Wilson R.K."/>
        </authorList>
    </citation>
    <scope>NUCLEOTIDE SEQUENCE [LARGE SCALE GENOMIC DNA]</scope>
    <source>
        <strain evidence="2">DF5081</strain>
    </source>
</reference>
<organism evidence="1 2">
    <name type="scientific">Caenorhabditis japonica</name>
    <dbReference type="NCBI Taxonomy" id="281687"/>
    <lineage>
        <taxon>Eukaryota</taxon>
        <taxon>Metazoa</taxon>
        <taxon>Ecdysozoa</taxon>
        <taxon>Nematoda</taxon>
        <taxon>Chromadorea</taxon>
        <taxon>Rhabditida</taxon>
        <taxon>Rhabditina</taxon>
        <taxon>Rhabditomorpha</taxon>
        <taxon>Rhabditoidea</taxon>
        <taxon>Rhabditidae</taxon>
        <taxon>Peloderinae</taxon>
        <taxon>Caenorhabditis</taxon>
    </lineage>
</organism>
<evidence type="ECO:0000313" key="2">
    <source>
        <dbReference type="Proteomes" id="UP000005237"/>
    </source>
</evidence>
<evidence type="ECO:0000313" key="1">
    <source>
        <dbReference type="EnsemblMetazoa" id="CJA09287.1"/>
    </source>
</evidence>